<evidence type="ECO:0000313" key="1">
    <source>
        <dbReference type="EMBL" id="SVC98992.1"/>
    </source>
</evidence>
<feature type="non-terminal residue" evidence="1">
    <location>
        <position position="1"/>
    </location>
</feature>
<dbReference type="AlphaFoldDB" id="A0A382RNZ5"/>
<proteinExistence type="predicted"/>
<protein>
    <submittedName>
        <fullName evidence="1">Uncharacterized protein</fullName>
    </submittedName>
</protein>
<sequence length="47" mass="5529">GRSILVDYKNENTFDNIIASAVKNKCQLYEMERMPMTMDNIYLEVVK</sequence>
<organism evidence="1">
    <name type="scientific">marine metagenome</name>
    <dbReference type="NCBI Taxonomy" id="408172"/>
    <lineage>
        <taxon>unclassified sequences</taxon>
        <taxon>metagenomes</taxon>
        <taxon>ecological metagenomes</taxon>
    </lineage>
</organism>
<dbReference type="EMBL" id="UINC01122894">
    <property type="protein sequence ID" value="SVC98992.1"/>
    <property type="molecule type" value="Genomic_DNA"/>
</dbReference>
<name>A0A382RNZ5_9ZZZZ</name>
<accession>A0A382RNZ5</accession>
<reference evidence="1" key="1">
    <citation type="submission" date="2018-05" db="EMBL/GenBank/DDBJ databases">
        <authorList>
            <person name="Lanie J.A."/>
            <person name="Ng W.-L."/>
            <person name="Kazmierczak K.M."/>
            <person name="Andrzejewski T.M."/>
            <person name="Davidsen T.M."/>
            <person name="Wayne K.J."/>
            <person name="Tettelin H."/>
            <person name="Glass J.I."/>
            <person name="Rusch D."/>
            <person name="Podicherti R."/>
            <person name="Tsui H.-C.T."/>
            <person name="Winkler M.E."/>
        </authorList>
    </citation>
    <scope>NUCLEOTIDE SEQUENCE</scope>
</reference>
<gene>
    <name evidence="1" type="ORF">METZ01_LOCUS351846</name>
</gene>